<proteinExistence type="predicted"/>
<dbReference type="STRING" id="1618563.UU12_C0002G0004"/>
<organism evidence="1 2">
    <name type="scientific">Candidatus Woesebacteria bacterium GW2011_GWA2_40_7b</name>
    <dbReference type="NCBI Taxonomy" id="1618563"/>
    <lineage>
        <taxon>Bacteria</taxon>
        <taxon>Candidatus Woeseibacteriota</taxon>
    </lineage>
</organism>
<comment type="caution">
    <text evidence="1">The sequence shown here is derived from an EMBL/GenBank/DDBJ whole genome shotgun (WGS) entry which is preliminary data.</text>
</comment>
<dbReference type="EMBL" id="LBZK01000002">
    <property type="protein sequence ID" value="KKR71346.1"/>
    <property type="molecule type" value="Genomic_DNA"/>
</dbReference>
<sequence>MDGQTLIRKDIKEVKEEAKKTEGRLTGRIDKLGLQIANLEDDAPTVGEFDNLDKRVKRLEKQVASV</sequence>
<evidence type="ECO:0000313" key="1">
    <source>
        <dbReference type="EMBL" id="KKR71346.1"/>
    </source>
</evidence>
<reference evidence="1 2" key="1">
    <citation type="journal article" date="2015" name="Nature">
        <title>rRNA introns, odd ribosomes, and small enigmatic genomes across a large radiation of phyla.</title>
        <authorList>
            <person name="Brown C.T."/>
            <person name="Hug L.A."/>
            <person name="Thomas B.C."/>
            <person name="Sharon I."/>
            <person name="Castelle C.J."/>
            <person name="Singh A."/>
            <person name="Wilkins M.J."/>
            <person name="Williams K.H."/>
            <person name="Banfield J.F."/>
        </authorList>
    </citation>
    <scope>NUCLEOTIDE SEQUENCE [LARGE SCALE GENOMIC DNA]</scope>
</reference>
<gene>
    <name evidence="1" type="ORF">UU12_C0002G0004</name>
</gene>
<dbReference type="AlphaFoldDB" id="A0A0G0T976"/>
<name>A0A0G0T976_9BACT</name>
<protein>
    <submittedName>
        <fullName evidence="1">Uncharacterized protein</fullName>
    </submittedName>
</protein>
<accession>A0A0G0T976</accession>
<evidence type="ECO:0000313" key="2">
    <source>
        <dbReference type="Proteomes" id="UP000034562"/>
    </source>
</evidence>
<dbReference type="Proteomes" id="UP000034562">
    <property type="component" value="Unassembled WGS sequence"/>
</dbReference>